<evidence type="ECO:0000259" key="7">
    <source>
        <dbReference type="Pfam" id="PF08281"/>
    </source>
</evidence>
<dbReference type="OrthoDB" id="1072074at2"/>
<feature type="domain" description="RNA polymerase sigma factor 70 region 4 type 2" evidence="7">
    <location>
        <begin position="105"/>
        <end position="157"/>
    </location>
</feature>
<dbReference type="GO" id="GO:0003677">
    <property type="term" value="F:DNA binding"/>
    <property type="evidence" value="ECO:0007669"/>
    <property type="project" value="UniProtKB-KW"/>
</dbReference>
<dbReference type="PANTHER" id="PTHR43133:SF8">
    <property type="entry name" value="RNA POLYMERASE SIGMA FACTOR HI_1459-RELATED"/>
    <property type="match status" value="1"/>
</dbReference>
<dbReference type="InterPro" id="IPR013249">
    <property type="entry name" value="RNA_pol_sigma70_r4_t2"/>
</dbReference>
<dbReference type="Proteomes" id="UP000384372">
    <property type="component" value="Unassembled WGS sequence"/>
</dbReference>
<evidence type="ECO:0000256" key="4">
    <source>
        <dbReference type="ARBA" id="ARBA00023125"/>
    </source>
</evidence>
<feature type="domain" description="RNA polymerase sigma-70 region 2" evidence="6">
    <location>
        <begin position="12"/>
        <end position="75"/>
    </location>
</feature>
<dbReference type="PANTHER" id="PTHR43133">
    <property type="entry name" value="RNA POLYMERASE ECF-TYPE SIGMA FACTO"/>
    <property type="match status" value="1"/>
</dbReference>
<evidence type="ECO:0000313" key="8">
    <source>
        <dbReference type="EMBL" id="MQP12057.1"/>
    </source>
</evidence>
<dbReference type="InterPro" id="IPR036388">
    <property type="entry name" value="WH-like_DNA-bd_sf"/>
</dbReference>
<dbReference type="InterPro" id="IPR039425">
    <property type="entry name" value="RNA_pol_sigma-70-like"/>
</dbReference>
<reference evidence="8 9" key="1">
    <citation type="submission" date="2019-09" db="EMBL/GenBank/DDBJ databases">
        <title>Distinct polysaccharide growth profiles of human intestinal Prevotella copri isolates.</title>
        <authorList>
            <person name="Fehlner-Peach H."/>
            <person name="Magnabosco C."/>
            <person name="Raghavan V."/>
            <person name="Scher J.U."/>
            <person name="Tett A."/>
            <person name="Cox L.M."/>
            <person name="Gottsegen C."/>
            <person name="Watters A."/>
            <person name="Wiltshire- Gordon J.D."/>
            <person name="Segata N."/>
            <person name="Bonneau R."/>
            <person name="Littman D.R."/>
        </authorList>
    </citation>
    <scope>NUCLEOTIDE SEQUENCE [LARGE SCALE GENOMIC DNA]</scope>
    <source>
        <strain evidence="9">iAQ1173</strain>
    </source>
</reference>
<dbReference type="GO" id="GO:0006352">
    <property type="term" value="P:DNA-templated transcription initiation"/>
    <property type="evidence" value="ECO:0007669"/>
    <property type="project" value="InterPro"/>
</dbReference>
<evidence type="ECO:0000256" key="3">
    <source>
        <dbReference type="ARBA" id="ARBA00023082"/>
    </source>
</evidence>
<dbReference type="CDD" id="cd06171">
    <property type="entry name" value="Sigma70_r4"/>
    <property type="match status" value="1"/>
</dbReference>
<dbReference type="AlphaFoldDB" id="A0A6A7WC39"/>
<evidence type="ECO:0000256" key="2">
    <source>
        <dbReference type="ARBA" id="ARBA00023015"/>
    </source>
</evidence>
<evidence type="ECO:0000313" key="9">
    <source>
        <dbReference type="Proteomes" id="UP000384372"/>
    </source>
</evidence>
<dbReference type="InterPro" id="IPR014284">
    <property type="entry name" value="RNA_pol_sigma-70_dom"/>
</dbReference>
<dbReference type="RefSeq" id="WP_158463725.1">
    <property type="nucleotide sequence ID" value="NZ_VZAD01000066.1"/>
</dbReference>
<accession>A0A6A7WC39</accession>
<dbReference type="InterPro" id="IPR013324">
    <property type="entry name" value="RNA_pol_sigma_r3/r4-like"/>
</dbReference>
<dbReference type="InterPro" id="IPR007627">
    <property type="entry name" value="RNA_pol_sigma70_r2"/>
</dbReference>
<keyword evidence="2" id="KW-0805">Transcription regulation</keyword>
<keyword evidence="4" id="KW-0238">DNA-binding</keyword>
<keyword evidence="9" id="KW-1185">Reference proteome</keyword>
<dbReference type="SUPFAM" id="SSF88946">
    <property type="entry name" value="Sigma2 domain of RNA polymerase sigma factors"/>
    <property type="match status" value="1"/>
</dbReference>
<evidence type="ECO:0000256" key="1">
    <source>
        <dbReference type="ARBA" id="ARBA00010641"/>
    </source>
</evidence>
<evidence type="ECO:0000259" key="6">
    <source>
        <dbReference type="Pfam" id="PF04542"/>
    </source>
</evidence>
<keyword evidence="3" id="KW-0731">Sigma factor</keyword>
<dbReference type="Pfam" id="PF08281">
    <property type="entry name" value="Sigma70_r4_2"/>
    <property type="match status" value="1"/>
</dbReference>
<organism evidence="8 9">
    <name type="scientific">Segatella copri</name>
    <dbReference type="NCBI Taxonomy" id="165179"/>
    <lineage>
        <taxon>Bacteria</taxon>
        <taxon>Pseudomonadati</taxon>
        <taxon>Bacteroidota</taxon>
        <taxon>Bacteroidia</taxon>
        <taxon>Bacteroidales</taxon>
        <taxon>Prevotellaceae</taxon>
        <taxon>Segatella</taxon>
    </lineage>
</organism>
<comment type="similarity">
    <text evidence="1">Belongs to the sigma-70 factor family. ECF subfamily.</text>
</comment>
<dbReference type="Gene3D" id="1.10.10.10">
    <property type="entry name" value="Winged helix-like DNA-binding domain superfamily/Winged helix DNA-binding domain"/>
    <property type="match status" value="1"/>
</dbReference>
<dbReference type="EMBL" id="VZAD01000066">
    <property type="protein sequence ID" value="MQP12057.1"/>
    <property type="molecule type" value="Genomic_DNA"/>
</dbReference>
<dbReference type="Pfam" id="PF04542">
    <property type="entry name" value="Sigma70_r2"/>
    <property type="match status" value="1"/>
</dbReference>
<dbReference type="InterPro" id="IPR013325">
    <property type="entry name" value="RNA_pol_sigma_r2"/>
</dbReference>
<proteinExistence type="inferred from homology"/>
<name>A0A6A7WC39_9BACT</name>
<dbReference type="SUPFAM" id="SSF88659">
    <property type="entry name" value="Sigma3 and sigma4 domains of RNA polymerase sigma factors"/>
    <property type="match status" value="1"/>
</dbReference>
<comment type="caution">
    <text evidence="8">The sequence shown here is derived from an EMBL/GenBank/DDBJ whole genome shotgun (WGS) entry which is preliminary data.</text>
</comment>
<sequence>MTEKEFTSLVPELRQTALHVCRGCGTDGMTAEDVAQDTMLRLWAIRKDITSAQHAKGLTGCVAKHFCIDRHRKKREVSLLLHPHLQAESHEPPPDMMMETQENDMWLQQKLLELPSTQYQVLHLRQVEKKSMEEIAGIIGITPASAATILSRARQRMLTEIRRRMEISRE</sequence>
<dbReference type="NCBIfam" id="TIGR02937">
    <property type="entry name" value="sigma70-ECF"/>
    <property type="match status" value="1"/>
</dbReference>
<evidence type="ECO:0000256" key="5">
    <source>
        <dbReference type="ARBA" id="ARBA00023163"/>
    </source>
</evidence>
<dbReference type="Gene3D" id="1.10.1740.10">
    <property type="match status" value="1"/>
</dbReference>
<keyword evidence="5" id="KW-0804">Transcription</keyword>
<protein>
    <submittedName>
        <fullName evidence="8">Sigma-70 family RNA polymerase sigma factor</fullName>
    </submittedName>
</protein>
<dbReference type="GO" id="GO:0016987">
    <property type="term" value="F:sigma factor activity"/>
    <property type="evidence" value="ECO:0007669"/>
    <property type="project" value="UniProtKB-KW"/>
</dbReference>
<gene>
    <name evidence="8" type="ORF">F7D20_08845</name>
</gene>